<dbReference type="RefSeq" id="XP_051358525.1">
    <property type="nucleotide sequence ID" value="XM_051510592.1"/>
</dbReference>
<organism evidence="1 2">
    <name type="scientific">Emericellopsis cladophorae</name>
    <dbReference type="NCBI Taxonomy" id="2686198"/>
    <lineage>
        <taxon>Eukaryota</taxon>
        <taxon>Fungi</taxon>
        <taxon>Dikarya</taxon>
        <taxon>Ascomycota</taxon>
        <taxon>Pezizomycotina</taxon>
        <taxon>Sordariomycetes</taxon>
        <taxon>Hypocreomycetidae</taxon>
        <taxon>Hypocreales</taxon>
        <taxon>Bionectriaceae</taxon>
        <taxon>Emericellopsis</taxon>
    </lineage>
</organism>
<evidence type="ECO:0000313" key="1">
    <source>
        <dbReference type="EMBL" id="KAI6777669.1"/>
    </source>
</evidence>
<name>A0A9P9XTQ5_9HYPO</name>
<gene>
    <name evidence="1" type="ORF">J7T54_008307</name>
</gene>
<dbReference type="AlphaFoldDB" id="A0A9P9XTQ5"/>
<dbReference type="SUPFAM" id="SSF53067">
    <property type="entry name" value="Actin-like ATPase domain"/>
    <property type="match status" value="2"/>
</dbReference>
<reference evidence="1" key="1">
    <citation type="journal article" date="2021" name="J Fungi (Basel)">
        <title>Genomic and Metabolomic Analyses of the Marine Fungus Emericellopsis cladophorae: Insights into Saltwater Adaptability Mechanisms and Its Biosynthetic Potential.</title>
        <authorList>
            <person name="Goncalves M.F.M."/>
            <person name="Hilario S."/>
            <person name="Van de Peer Y."/>
            <person name="Esteves A.C."/>
            <person name="Alves A."/>
        </authorList>
    </citation>
    <scope>NUCLEOTIDE SEQUENCE</scope>
    <source>
        <strain evidence="1">MUM 19.33</strain>
    </source>
</reference>
<dbReference type="EMBL" id="JAGIXG020000131">
    <property type="protein sequence ID" value="KAI6777669.1"/>
    <property type="molecule type" value="Genomic_DNA"/>
</dbReference>
<accession>A0A9P9XTQ5</accession>
<dbReference type="OrthoDB" id="2394218at2759"/>
<dbReference type="InterPro" id="IPR043129">
    <property type="entry name" value="ATPase_NBD"/>
</dbReference>
<dbReference type="Gene3D" id="3.90.640.10">
    <property type="entry name" value="Actin, Chain A, domain 4"/>
    <property type="match status" value="1"/>
</dbReference>
<dbReference type="CDD" id="cd10170">
    <property type="entry name" value="ASKHA_NBD_HSP70"/>
    <property type="match status" value="1"/>
</dbReference>
<proteinExistence type="predicted"/>
<dbReference type="GeneID" id="75834778"/>
<dbReference type="Gene3D" id="3.30.420.40">
    <property type="match status" value="2"/>
</dbReference>
<protein>
    <submittedName>
        <fullName evidence="1">Hsp70 family chaperone</fullName>
    </submittedName>
</protein>
<keyword evidence="2" id="KW-1185">Reference proteome</keyword>
<dbReference type="PANTHER" id="PTHR42749:SF1">
    <property type="entry name" value="CELL SHAPE-DETERMINING PROTEIN MREB"/>
    <property type="match status" value="1"/>
</dbReference>
<comment type="caution">
    <text evidence="1">The sequence shown here is derived from an EMBL/GenBank/DDBJ whole genome shotgun (WGS) entry which is preliminary data.</text>
</comment>
<reference evidence="1" key="2">
    <citation type="submission" date="2022-07" db="EMBL/GenBank/DDBJ databases">
        <authorList>
            <person name="Goncalves M.F.M."/>
            <person name="Hilario S."/>
            <person name="Van De Peer Y."/>
            <person name="Esteves A.C."/>
            <person name="Alves A."/>
        </authorList>
    </citation>
    <scope>NUCLEOTIDE SEQUENCE</scope>
    <source>
        <strain evidence="1">MUM 19.33</strain>
    </source>
</reference>
<dbReference type="PANTHER" id="PTHR42749">
    <property type="entry name" value="CELL SHAPE-DETERMINING PROTEIN MREB"/>
    <property type="match status" value="1"/>
</dbReference>
<evidence type="ECO:0000313" key="2">
    <source>
        <dbReference type="Proteomes" id="UP001055219"/>
    </source>
</evidence>
<dbReference type="Proteomes" id="UP001055219">
    <property type="component" value="Unassembled WGS sequence"/>
</dbReference>
<sequence>MEQRPDILVSVDLGTTYTGVAWMTPRMPVQVINNWPSDGGQNERKVPTTLLYNGDGVTVSSWGFACAEDDPRGKIRREFFKVFLDGETLSAAQSQGLPSAPASVADAQRMVADFLRQIYAHLRETIEAVMGGVSWDTLAVRFLFSCPTTWDIDKDTVNNFKAAIRAAGFGAGGFRHSAVVDLTEAEAAAVATLKMSPVPFDSGSLFLTVDAGGGTTDLALMRITSNDMSFPQMAQVKSVDGMGIGGSLIDIAFRNLVQQRLAMHPDVSCHLPQDLAPSMARSPYYISLKHKFGQRAWMQAPVFKIRMDGVSHEFSHPGLGVEAGCMVISRDQFQAIFDRQVQGVIARIDQQLDWVRDHYPNEQVRYMMLSGGLGSSVYVKDQIAARYANQPHPAAVGIRIVPCNEPQLVVARGLLLDEQQKWQTGSTMSVLSTRVARASYGIIVMEEYVPSLHYGETVFNDRFDPKKQWVSNQIQWLIKKGDMIHPNVPLSKPFHYRLAESDLTRSWTVDIITSRNEPSFLPRSMSQAGAIKLCEVKCNLNGVAQEQLALQEKKDEWWELLFSCLFRPSGYRYRVCQFDVRVIVAPADLRFETWFQGQKFSGNHQPIEVKWESGAND</sequence>